<proteinExistence type="predicted"/>
<comment type="caution">
    <text evidence="2">The sequence shown here is derived from an EMBL/GenBank/DDBJ whole genome shotgun (WGS) entry which is preliminary data.</text>
</comment>
<dbReference type="EMBL" id="JANVFT010000045">
    <property type="protein sequence ID" value="KAJ4489078.1"/>
    <property type="molecule type" value="Genomic_DNA"/>
</dbReference>
<dbReference type="Proteomes" id="UP001150217">
    <property type="component" value="Unassembled WGS sequence"/>
</dbReference>
<keyword evidence="1" id="KW-0472">Membrane</keyword>
<gene>
    <name evidence="2" type="ORF">C8R41DRAFT_835837</name>
</gene>
<feature type="transmembrane region" description="Helical" evidence="1">
    <location>
        <begin position="6"/>
        <end position="24"/>
    </location>
</feature>
<reference evidence="2" key="1">
    <citation type="submission" date="2022-08" db="EMBL/GenBank/DDBJ databases">
        <title>A Global Phylogenomic Analysis of the Shiitake Genus Lentinula.</title>
        <authorList>
            <consortium name="DOE Joint Genome Institute"/>
            <person name="Sierra-Patev S."/>
            <person name="Min B."/>
            <person name="Naranjo-Ortiz M."/>
            <person name="Looney B."/>
            <person name="Konkel Z."/>
            <person name="Slot J.C."/>
            <person name="Sakamoto Y."/>
            <person name="Steenwyk J.L."/>
            <person name="Rokas A."/>
            <person name="Carro J."/>
            <person name="Camarero S."/>
            <person name="Ferreira P."/>
            <person name="Molpeceres G."/>
            <person name="Ruiz-Duenas F.J."/>
            <person name="Serrano A."/>
            <person name="Henrissat B."/>
            <person name="Drula E."/>
            <person name="Hughes K.W."/>
            <person name="Mata J.L."/>
            <person name="Ishikawa N.K."/>
            <person name="Vargas-Isla R."/>
            <person name="Ushijima S."/>
            <person name="Smith C.A."/>
            <person name="Ahrendt S."/>
            <person name="Andreopoulos W."/>
            <person name="He G."/>
            <person name="Labutti K."/>
            <person name="Lipzen A."/>
            <person name="Ng V."/>
            <person name="Riley R."/>
            <person name="Sandor L."/>
            <person name="Barry K."/>
            <person name="Martinez A.T."/>
            <person name="Xiao Y."/>
            <person name="Gibbons J.G."/>
            <person name="Terashima K."/>
            <person name="Grigoriev I.V."/>
            <person name="Hibbett D.S."/>
        </authorList>
    </citation>
    <scope>NUCLEOTIDE SEQUENCE</scope>
    <source>
        <strain evidence="2">RHP3577 ss4</strain>
    </source>
</reference>
<evidence type="ECO:0008006" key="4">
    <source>
        <dbReference type="Google" id="ProtNLM"/>
    </source>
</evidence>
<evidence type="ECO:0000256" key="1">
    <source>
        <dbReference type="SAM" id="Phobius"/>
    </source>
</evidence>
<name>A0ABQ8VEQ8_9AGAR</name>
<keyword evidence="3" id="KW-1185">Reference proteome</keyword>
<accession>A0ABQ8VEQ8</accession>
<keyword evidence="1" id="KW-0812">Transmembrane</keyword>
<organism evidence="2 3">
    <name type="scientific">Lentinula lateritia</name>
    <dbReference type="NCBI Taxonomy" id="40482"/>
    <lineage>
        <taxon>Eukaryota</taxon>
        <taxon>Fungi</taxon>
        <taxon>Dikarya</taxon>
        <taxon>Basidiomycota</taxon>
        <taxon>Agaricomycotina</taxon>
        <taxon>Agaricomycetes</taxon>
        <taxon>Agaricomycetidae</taxon>
        <taxon>Agaricales</taxon>
        <taxon>Marasmiineae</taxon>
        <taxon>Omphalotaceae</taxon>
        <taxon>Lentinula</taxon>
    </lineage>
</organism>
<sequence length="133" mass="15005">MPHAWMVIISLFYVSACISLSIQVEDRRESSGPRGKDFYPIVGCKLRSMQCSINSQTSTQKLKNSSLFCIRRPAMNTISTISFLVLSTKYARKRNFDQILRAKKYHPRPGKLMQAGSLSSHLPAMHQPGGSVW</sequence>
<evidence type="ECO:0000313" key="3">
    <source>
        <dbReference type="Proteomes" id="UP001150217"/>
    </source>
</evidence>
<evidence type="ECO:0000313" key="2">
    <source>
        <dbReference type="EMBL" id="KAJ4489078.1"/>
    </source>
</evidence>
<keyword evidence="1" id="KW-1133">Transmembrane helix</keyword>
<protein>
    <recommendedName>
        <fullName evidence="4">Secreted protein</fullName>
    </recommendedName>
</protein>